<dbReference type="InterPro" id="IPR043135">
    <property type="entry name" value="Fur_C"/>
</dbReference>
<dbReference type="GO" id="GO:0008270">
    <property type="term" value="F:zinc ion binding"/>
    <property type="evidence" value="ECO:0007669"/>
    <property type="project" value="TreeGrafter"/>
</dbReference>
<evidence type="ECO:0000256" key="8">
    <source>
        <dbReference type="PIRSR" id="PIRSR602481-2"/>
    </source>
</evidence>
<keyword evidence="5" id="KW-0238">DNA-binding</keyword>
<evidence type="ECO:0000256" key="2">
    <source>
        <dbReference type="ARBA" id="ARBA00022491"/>
    </source>
</evidence>
<keyword evidence="2" id="KW-0678">Repressor</keyword>
<evidence type="ECO:0000256" key="1">
    <source>
        <dbReference type="ARBA" id="ARBA00007957"/>
    </source>
</evidence>
<organism evidence="9 10">
    <name type="scientific">Papillibacter cinnamivorans DSM 12816</name>
    <dbReference type="NCBI Taxonomy" id="1122930"/>
    <lineage>
        <taxon>Bacteria</taxon>
        <taxon>Bacillati</taxon>
        <taxon>Bacillota</taxon>
        <taxon>Clostridia</taxon>
        <taxon>Eubacteriales</taxon>
        <taxon>Oscillospiraceae</taxon>
        <taxon>Papillibacter</taxon>
    </lineage>
</organism>
<dbReference type="Gene3D" id="1.10.10.10">
    <property type="entry name" value="Winged helix-like DNA-binding domain superfamily/Winged helix DNA-binding domain"/>
    <property type="match status" value="1"/>
</dbReference>
<feature type="binding site" evidence="8">
    <location>
        <position position="95"/>
    </location>
    <ligand>
        <name>Fe cation</name>
        <dbReference type="ChEBI" id="CHEBI:24875"/>
    </ligand>
</feature>
<evidence type="ECO:0000256" key="3">
    <source>
        <dbReference type="ARBA" id="ARBA00022833"/>
    </source>
</evidence>
<dbReference type="Proteomes" id="UP000192790">
    <property type="component" value="Unassembled WGS sequence"/>
</dbReference>
<dbReference type="RefSeq" id="WP_084235131.1">
    <property type="nucleotide sequence ID" value="NZ_FWXW01000006.1"/>
</dbReference>
<dbReference type="InterPro" id="IPR036388">
    <property type="entry name" value="WH-like_DNA-bd_sf"/>
</dbReference>
<keyword evidence="4" id="KW-0805">Transcription regulation</keyword>
<comment type="cofactor">
    <cofactor evidence="8">
        <name>Mn(2+)</name>
        <dbReference type="ChEBI" id="CHEBI:29035"/>
    </cofactor>
    <cofactor evidence="8">
        <name>Fe(2+)</name>
        <dbReference type="ChEBI" id="CHEBI:29033"/>
    </cofactor>
    <text evidence="8">Binds 1 Mn(2+) or Fe(2+) ion per subunit.</text>
</comment>
<keyword evidence="6" id="KW-0804">Transcription</keyword>
<accession>A0A1W2BX40</accession>
<feature type="binding site" evidence="7">
    <location>
        <position position="83"/>
    </location>
    <ligand>
        <name>Zn(2+)</name>
        <dbReference type="ChEBI" id="CHEBI:29105"/>
    </ligand>
</feature>
<sequence length="131" mass="15246">MKLRRYSRQREIIHAALKETKEHPTADMLYERLKPENPNLSLGTVYRNLNQLVEEGSVRRLSFPVERFDARTEAHPHMICIRCGRVVDIDLPYCEALDRQATDMSGHEVSHHELLFSGTCEDCRKIINIKS</sequence>
<dbReference type="GO" id="GO:0003700">
    <property type="term" value="F:DNA-binding transcription factor activity"/>
    <property type="evidence" value="ECO:0007669"/>
    <property type="project" value="InterPro"/>
</dbReference>
<dbReference type="InterPro" id="IPR036390">
    <property type="entry name" value="WH_DNA-bd_sf"/>
</dbReference>
<dbReference type="GO" id="GO:1900376">
    <property type="term" value="P:regulation of secondary metabolite biosynthetic process"/>
    <property type="evidence" value="ECO:0007669"/>
    <property type="project" value="TreeGrafter"/>
</dbReference>
<keyword evidence="7" id="KW-0479">Metal-binding</keyword>
<evidence type="ECO:0000313" key="10">
    <source>
        <dbReference type="Proteomes" id="UP000192790"/>
    </source>
</evidence>
<proteinExistence type="inferred from homology"/>
<gene>
    <name evidence="9" type="ORF">SAMN02745168_2461</name>
</gene>
<dbReference type="PANTHER" id="PTHR33202:SF7">
    <property type="entry name" value="FERRIC UPTAKE REGULATION PROTEIN"/>
    <property type="match status" value="1"/>
</dbReference>
<protein>
    <submittedName>
        <fullName evidence="9">Fur family transcriptional regulator, peroxide stress response regulator</fullName>
    </submittedName>
</protein>
<evidence type="ECO:0000256" key="6">
    <source>
        <dbReference type="ARBA" id="ARBA00023163"/>
    </source>
</evidence>
<dbReference type="GO" id="GO:0000976">
    <property type="term" value="F:transcription cis-regulatory region binding"/>
    <property type="evidence" value="ECO:0007669"/>
    <property type="project" value="TreeGrafter"/>
</dbReference>
<feature type="binding site" evidence="8">
    <location>
        <position position="112"/>
    </location>
    <ligand>
        <name>Fe cation</name>
        <dbReference type="ChEBI" id="CHEBI:24875"/>
    </ligand>
</feature>
<reference evidence="9 10" key="1">
    <citation type="submission" date="2017-04" db="EMBL/GenBank/DDBJ databases">
        <authorList>
            <person name="Afonso C.L."/>
            <person name="Miller P.J."/>
            <person name="Scott M.A."/>
            <person name="Spackman E."/>
            <person name="Goraichik I."/>
            <person name="Dimitrov K.M."/>
            <person name="Suarez D.L."/>
            <person name="Swayne D.E."/>
        </authorList>
    </citation>
    <scope>NUCLEOTIDE SEQUENCE [LARGE SCALE GENOMIC DNA]</scope>
    <source>
        <strain evidence="9 10">DSM 12816</strain>
    </source>
</reference>
<dbReference type="InterPro" id="IPR002481">
    <property type="entry name" value="FUR"/>
</dbReference>
<feature type="binding site" evidence="7">
    <location>
        <position position="120"/>
    </location>
    <ligand>
        <name>Zn(2+)</name>
        <dbReference type="ChEBI" id="CHEBI:29105"/>
    </ligand>
</feature>
<dbReference type="EMBL" id="FWXW01000006">
    <property type="protein sequence ID" value="SMC77451.1"/>
    <property type="molecule type" value="Genomic_DNA"/>
</dbReference>
<evidence type="ECO:0000256" key="4">
    <source>
        <dbReference type="ARBA" id="ARBA00023015"/>
    </source>
</evidence>
<keyword evidence="8" id="KW-0408">Iron</keyword>
<dbReference type="STRING" id="1122930.SAMN02745168_2461"/>
<feature type="binding site" evidence="7">
    <location>
        <position position="80"/>
    </location>
    <ligand>
        <name>Zn(2+)</name>
        <dbReference type="ChEBI" id="CHEBI:29105"/>
    </ligand>
</feature>
<keyword evidence="10" id="KW-1185">Reference proteome</keyword>
<evidence type="ECO:0000256" key="5">
    <source>
        <dbReference type="ARBA" id="ARBA00023125"/>
    </source>
</evidence>
<evidence type="ECO:0000313" key="9">
    <source>
        <dbReference type="EMBL" id="SMC77451.1"/>
    </source>
</evidence>
<evidence type="ECO:0000256" key="7">
    <source>
        <dbReference type="PIRSR" id="PIRSR602481-1"/>
    </source>
</evidence>
<keyword evidence="3 7" id="KW-0862">Zinc</keyword>
<comment type="similarity">
    <text evidence="1">Belongs to the Fur family.</text>
</comment>
<dbReference type="CDD" id="cd07153">
    <property type="entry name" value="Fur_like"/>
    <property type="match status" value="1"/>
</dbReference>
<feature type="binding site" evidence="7">
    <location>
        <position position="123"/>
    </location>
    <ligand>
        <name>Zn(2+)</name>
        <dbReference type="ChEBI" id="CHEBI:29105"/>
    </ligand>
</feature>
<dbReference type="Pfam" id="PF01475">
    <property type="entry name" value="FUR"/>
    <property type="match status" value="1"/>
</dbReference>
<dbReference type="AlphaFoldDB" id="A0A1W2BX40"/>
<dbReference type="OrthoDB" id="8659436at2"/>
<dbReference type="SUPFAM" id="SSF46785">
    <property type="entry name" value="Winged helix' DNA-binding domain"/>
    <property type="match status" value="1"/>
</dbReference>
<comment type="cofactor">
    <cofactor evidence="7">
        <name>Zn(2+)</name>
        <dbReference type="ChEBI" id="CHEBI:29105"/>
    </cofactor>
    <text evidence="7">Binds 1 zinc ion per subunit.</text>
</comment>
<dbReference type="GO" id="GO:0045892">
    <property type="term" value="P:negative regulation of DNA-templated transcription"/>
    <property type="evidence" value="ECO:0007669"/>
    <property type="project" value="TreeGrafter"/>
</dbReference>
<name>A0A1W2BX40_9FIRM</name>
<dbReference type="Gene3D" id="3.30.1490.190">
    <property type="match status" value="1"/>
</dbReference>
<dbReference type="PANTHER" id="PTHR33202">
    <property type="entry name" value="ZINC UPTAKE REGULATION PROTEIN"/>
    <property type="match status" value="1"/>
</dbReference>